<protein>
    <recommendedName>
        <fullName evidence="3">Phage-related protein</fullName>
    </recommendedName>
</protein>
<sequence>MSAPIWPASLPQAFLRNGFAEEEADNLIISEMSIGPVKMRRRTSANVRSISGAMHMSGAQVAEFRTFVRTTIADRSLAFTFPDPFGGTALLVRMTSPYRLSPRGIGWRVDIDLEVLP</sequence>
<dbReference type="AlphaFoldDB" id="A0A2T5B1L6"/>
<dbReference type="RefSeq" id="WP_108004215.1">
    <property type="nucleotide sequence ID" value="NZ_JBHEEX010000010.1"/>
</dbReference>
<reference evidence="1 2" key="1">
    <citation type="submission" date="2018-04" db="EMBL/GenBank/DDBJ databases">
        <title>Genomic Encyclopedia of Type Strains, Phase IV (KMG-IV): sequencing the most valuable type-strain genomes for metagenomic binning, comparative biology and taxonomic classification.</title>
        <authorList>
            <person name="Goeker M."/>
        </authorList>
    </citation>
    <scope>NUCLEOTIDE SEQUENCE [LARGE SCALE GENOMIC DNA]</scope>
    <source>
        <strain evidence="1 2">DSM 7138</strain>
    </source>
</reference>
<proteinExistence type="predicted"/>
<keyword evidence="2" id="KW-1185">Reference proteome</keyword>
<comment type="caution">
    <text evidence="1">The sequence shown here is derived from an EMBL/GenBank/DDBJ whole genome shotgun (WGS) entry which is preliminary data.</text>
</comment>
<name>A0A2T5B1L6_MYCDI</name>
<evidence type="ECO:0008006" key="3">
    <source>
        <dbReference type="Google" id="ProtNLM"/>
    </source>
</evidence>
<dbReference type="EMBL" id="PZZZ01000007">
    <property type="protein sequence ID" value="PTM92858.1"/>
    <property type="molecule type" value="Genomic_DNA"/>
</dbReference>
<evidence type="ECO:0000313" key="2">
    <source>
        <dbReference type="Proteomes" id="UP000241247"/>
    </source>
</evidence>
<accession>A0A2T5B1L6</accession>
<evidence type="ECO:0000313" key="1">
    <source>
        <dbReference type="EMBL" id="PTM92858.1"/>
    </source>
</evidence>
<gene>
    <name evidence="1" type="ORF">C7449_107272</name>
</gene>
<organism evidence="1 2">
    <name type="scientific">Mycoplana dimorpha</name>
    <dbReference type="NCBI Taxonomy" id="28320"/>
    <lineage>
        <taxon>Bacteria</taxon>
        <taxon>Pseudomonadati</taxon>
        <taxon>Pseudomonadota</taxon>
        <taxon>Alphaproteobacteria</taxon>
        <taxon>Hyphomicrobiales</taxon>
        <taxon>Rhizobiaceae</taxon>
        <taxon>Mycoplana</taxon>
    </lineage>
</organism>
<dbReference type="OrthoDB" id="7858450at2"/>
<dbReference type="Proteomes" id="UP000241247">
    <property type="component" value="Unassembled WGS sequence"/>
</dbReference>